<accession>A0ABM8HXY2</accession>
<evidence type="ECO:0000259" key="1">
    <source>
        <dbReference type="Pfam" id="PF17775"/>
    </source>
</evidence>
<proteinExistence type="predicted"/>
<dbReference type="Proteomes" id="UP001319827">
    <property type="component" value="Chromosome"/>
</dbReference>
<dbReference type="InterPro" id="IPR032710">
    <property type="entry name" value="NTF2-like_dom_sf"/>
</dbReference>
<dbReference type="Pfam" id="PF02810">
    <property type="entry name" value="SEC-C"/>
    <property type="match status" value="1"/>
</dbReference>
<dbReference type="Gene3D" id="3.10.450.50">
    <property type="match status" value="2"/>
</dbReference>
<evidence type="ECO:0000313" key="2">
    <source>
        <dbReference type="EMBL" id="BCR05385.1"/>
    </source>
</evidence>
<evidence type="ECO:0000313" key="3">
    <source>
        <dbReference type="Proteomes" id="UP001319827"/>
    </source>
</evidence>
<name>A0ABM8HXY2_9BACT</name>
<dbReference type="SUPFAM" id="SSF54427">
    <property type="entry name" value="NTF2-like"/>
    <property type="match status" value="1"/>
</dbReference>
<keyword evidence="3" id="KW-1185">Reference proteome</keyword>
<reference evidence="2 3" key="2">
    <citation type="journal article" date="2021" name="Int. J. Syst. Evol. Microbiol.">
        <title>Isolation and Polyphasic Characterization of Desulfuromonas versatilis sp. Nov., an Electrogenic Bacteria Capable of Versatile Metabolism Isolated from a Graphene Oxide-Reducing Enrichment Culture.</title>
        <authorList>
            <person name="Xie L."/>
            <person name="Yoshida N."/>
            <person name="Ishii S."/>
            <person name="Meng L."/>
        </authorList>
    </citation>
    <scope>NUCLEOTIDE SEQUENCE [LARGE SCALE GENOMIC DNA]</scope>
    <source>
        <strain evidence="2 3">NIT-T3</strain>
    </source>
</reference>
<sequence length="168" mass="19571">MSVGRNDPCPCGSGKKYKKCCLDKAGQPRPIPDLAPVELVQARARAFGRGDFEFIYDSYHPESYFIEQFPDRAAYLRYGQRTLAEDFEILECRILMEKTGGDEARVIFYLDTRFKGTRSESFELSLFLRTPEGWRYHSSQKLSREEYTGQIADIGWDDFEKVKDKVYF</sequence>
<dbReference type="RefSeq" id="WP_318835936.1">
    <property type="nucleotide sequence ID" value="NZ_AP024355.1"/>
</dbReference>
<gene>
    <name evidence="2" type="ORF">DESUT3_24540</name>
</gene>
<dbReference type="EMBL" id="AP024355">
    <property type="protein sequence ID" value="BCR05385.1"/>
    <property type="molecule type" value="Genomic_DNA"/>
</dbReference>
<dbReference type="InterPro" id="IPR048469">
    <property type="entry name" value="YchJ-like_M"/>
</dbReference>
<protein>
    <submittedName>
        <fullName evidence="2">UPF0225 protein</fullName>
    </submittedName>
</protein>
<dbReference type="SUPFAM" id="SSF103642">
    <property type="entry name" value="Sec-C motif"/>
    <property type="match status" value="1"/>
</dbReference>
<dbReference type="Pfam" id="PF17775">
    <property type="entry name" value="YchJ_M-like"/>
    <property type="match status" value="1"/>
</dbReference>
<organism evidence="2 3">
    <name type="scientific">Desulfuromonas versatilis</name>
    <dbReference type="NCBI Taxonomy" id="2802975"/>
    <lineage>
        <taxon>Bacteria</taxon>
        <taxon>Pseudomonadati</taxon>
        <taxon>Thermodesulfobacteriota</taxon>
        <taxon>Desulfuromonadia</taxon>
        <taxon>Desulfuromonadales</taxon>
        <taxon>Desulfuromonadaceae</taxon>
        <taxon>Desulfuromonas</taxon>
    </lineage>
</organism>
<feature type="domain" description="YchJ-like middle NTF2-like" evidence="1">
    <location>
        <begin position="36"/>
        <end position="138"/>
    </location>
</feature>
<dbReference type="InterPro" id="IPR004027">
    <property type="entry name" value="SEC_C_motif"/>
</dbReference>
<reference evidence="2 3" key="1">
    <citation type="journal article" date="2016" name="C (Basel)">
        <title>Selective Growth of and Electricity Production by Marine Exoelectrogenic Bacteria in Self-Aggregated Hydrogel of Microbially Reduced Graphene Oxide.</title>
        <authorList>
            <person name="Yoshida N."/>
            <person name="Goto Y."/>
            <person name="Miyata Y."/>
        </authorList>
    </citation>
    <scope>NUCLEOTIDE SEQUENCE [LARGE SCALE GENOMIC DNA]</scope>
    <source>
        <strain evidence="2 3">NIT-T3</strain>
    </source>
</reference>